<dbReference type="Pfam" id="PF00643">
    <property type="entry name" value="zf-B_box"/>
    <property type="match status" value="1"/>
</dbReference>
<dbReference type="GO" id="GO:0008270">
    <property type="term" value="F:zinc ion binding"/>
    <property type="evidence" value="ECO:0007669"/>
    <property type="project" value="UniProtKB-KW"/>
</dbReference>
<evidence type="ECO:0000256" key="8">
    <source>
        <dbReference type="SAM" id="Coils"/>
    </source>
</evidence>
<protein>
    <submittedName>
        <fullName evidence="13">Eukaryotic translation initiation factor 4 gamma 1-like</fullName>
    </submittedName>
</protein>
<keyword evidence="4 7" id="KW-0863">Zinc-finger</keyword>
<sequence>MAESSQTSTKSRKNSFDHELPLMSSSISSLSEEIQCSICRDVFIDPVSTPCGHNFCKICLNKCWDRARTCSCPYCKETFKQRPDLKINTTLRELVDHCKKKSPEKKLEVLCDICEERKLKALKLCLVCQSSYCETHLEPHLRVTRLKKHKLMDPVSNLEDYICQKHERPLDLFCRDDQTCVCSICTVTDHKNHNTVPIEEESEEKKTEMMKTQKDMQQMIQNRIKKIQDIRHSAEVRKRNTEKEKAACVELFTDLIRSIERHQTELLETMEEQQKAAEKQEEMLIEDLKQEITELKMRNTELEQLSHTEDHLHLLQVYSSLCSPTNTRNCPEISMKTHESLETLRRALTQLKDTIDEKLTQTVSTEMKWMQKYAVDVTLDPDTAHPKLILSDDGKQPSGLSGPHHSGQGQCGKEPQKIANVSLTEDVQLNKAEKVWCSGRADKTEFLKTQELYKCMQSILNKLTPQMFQPLMKQVTELAIDTEERLKGVVELIFEKAISEPNFSVAYANMCRCLIGLKVPTSDKPGVTVNFRKLLLNRCQKEFEKDKDDDEIFEKKRRGIDSTTNEEEKQRLKEDLKDAKDKARRRWLGNIKFIGELFKLKLLTDIIMHDCIVKLLKNHDEESLECLCRLLSTIGKDLDFEKAKPRMDQYFNQMEKIIKERKTSSRIRFMLQDVIDLRRAPDHSWNIVPVSTKNRPIDPTRLSKITKPDALDFNNQLLAPGGKGSWGSWGKGSSSGDKPSDRTQDSGRMSTLNRFLVLQQPSYSSSSSSTNIDSDRRVLHRSSSSQERSFRLLRCDEHMDRVSDRYSRRDDRGSDRMDWNRSAVGKRSFSREKEERSREREQRPAEMLWRVSSVTDERERDRERAKRETVPTPPPASSKPALTEEELEKKSTAIIEEYLHINDMKEALQCVGELSCSSLSVFVRTGIESTLERSTIAREHMGLLFHQLLKTHTLSTQQYYKGLLEVLEVAEDMEIDIPHIWLYLAELICPMLQEGGIPMGPLFREVSKPLVPLGKAGVLLVEILRLLCKAMSHKKVGAMWRDAALSWKDFLPEDKDANKFVTEEGVEFTLGEECVRKSSKVTLSPEDISRELERLLQEKADNQRIFDWVEANLDEQQTSSDTFVRLLMTAVCQSAIIRENPYKVDTAEMTQRAKLLQRYINNEQKELQALYALQSLMMQLEQPPSECVSVCVCVCVCVRAAVFWCLVAALCDELEMLNFDLFAAAAAAETLLPARADVRFTSTLHGEVKRVTRSACGCALLHLL</sequence>
<accession>A0A9Q9YWF5</accession>
<dbReference type="SMART" id="SM00184">
    <property type="entry name" value="RING"/>
    <property type="match status" value="1"/>
</dbReference>
<dbReference type="Pfam" id="PF13445">
    <property type="entry name" value="zf-RING_UBOX"/>
    <property type="match status" value="1"/>
</dbReference>
<keyword evidence="3" id="KW-0479">Metal-binding</keyword>
<dbReference type="CDD" id="cd19769">
    <property type="entry name" value="Bbox2_TRIM16-like"/>
    <property type="match status" value="1"/>
</dbReference>
<dbReference type="PROSITE" id="PS50089">
    <property type="entry name" value="ZF_RING_2"/>
    <property type="match status" value="1"/>
</dbReference>
<dbReference type="InterPro" id="IPR017907">
    <property type="entry name" value="Znf_RING_CS"/>
</dbReference>
<evidence type="ECO:0000256" key="5">
    <source>
        <dbReference type="ARBA" id="ARBA00022833"/>
    </source>
</evidence>
<dbReference type="PANTHER" id="PTHR23253:SF10">
    <property type="entry name" value="EUKARYOTIC TRANSLATION INITIATION FACTOR 4 GAMMA 1"/>
    <property type="match status" value="1"/>
</dbReference>
<feature type="domain" description="RING-type" evidence="10">
    <location>
        <begin position="36"/>
        <end position="76"/>
    </location>
</feature>
<dbReference type="PANTHER" id="PTHR23253">
    <property type="entry name" value="EUKARYOTIC TRANSLATION INITIATION FACTOR 4 GAMMA"/>
    <property type="match status" value="1"/>
</dbReference>
<dbReference type="GeneID" id="109056509"/>
<feature type="region of interest" description="Disordered" evidence="9">
    <location>
        <begin position="802"/>
        <end position="887"/>
    </location>
</feature>
<feature type="coiled-coil region" evidence="8">
    <location>
        <begin position="202"/>
        <end position="305"/>
    </location>
</feature>
<dbReference type="InterPro" id="IPR001841">
    <property type="entry name" value="Znf_RING"/>
</dbReference>
<dbReference type="FunFam" id="1.25.40.180:FF:000003">
    <property type="entry name" value="Putative eukaryotic translation initiation factor 4 gamma 1"/>
    <property type="match status" value="1"/>
</dbReference>
<keyword evidence="6" id="KW-0648">Protein biosynthesis</keyword>
<dbReference type="Pfam" id="PF02854">
    <property type="entry name" value="MIF4G"/>
    <property type="match status" value="1"/>
</dbReference>
<organism evidence="13">
    <name type="scientific">Cyprinus carpio</name>
    <name type="common">Common carp</name>
    <dbReference type="NCBI Taxonomy" id="7962"/>
    <lineage>
        <taxon>Eukaryota</taxon>
        <taxon>Metazoa</taxon>
        <taxon>Chordata</taxon>
        <taxon>Craniata</taxon>
        <taxon>Vertebrata</taxon>
        <taxon>Euteleostomi</taxon>
        <taxon>Actinopterygii</taxon>
        <taxon>Neopterygii</taxon>
        <taxon>Teleostei</taxon>
        <taxon>Ostariophysi</taxon>
        <taxon>Cypriniformes</taxon>
        <taxon>Cyprinidae</taxon>
        <taxon>Cyprininae</taxon>
        <taxon>Cyprinus</taxon>
    </lineage>
</organism>
<dbReference type="FunFam" id="1.25.40.180:FF:000001">
    <property type="entry name" value="Eukaryotic translation initiation factor 4 gamma, 3, putative"/>
    <property type="match status" value="1"/>
</dbReference>
<keyword evidence="8" id="KW-0175">Coiled coil</keyword>
<feature type="compositionally biased region" description="Basic and acidic residues" evidence="9">
    <location>
        <begin position="829"/>
        <end position="844"/>
    </location>
</feature>
<dbReference type="AlphaFoldDB" id="A0A9Q9YWF5"/>
<evidence type="ECO:0000256" key="7">
    <source>
        <dbReference type="PROSITE-ProRule" id="PRU00024"/>
    </source>
</evidence>
<dbReference type="SMR" id="A0A9Q9YWF5"/>
<dbReference type="CDD" id="cd11559">
    <property type="entry name" value="W2_eIF4G1_like"/>
    <property type="match status" value="1"/>
</dbReference>
<dbReference type="InterPro" id="IPR003891">
    <property type="entry name" value="Initiation_fac_eIF4g_MI"/>
</dbReference>
<dbReference type="InterPro" id="IPR027370">
    <property type="entry name" value="Znf-RING_euk"/>
</dbReference>
<evidence type="ECO:0000259" key="11">
    <source>
        <dbReference type="PROSITE" id="PS50119"/>
    </source>
</evidence>
<feature type="domain" description="B box-type" evidence="11">
    <location>
        <begin position="158"/>
        <end position="198"/>
    </location>
</feature>
<proteinExistence type="inferred from homology"/>
<dbReference type="SMART" id="SM00543">
    <property type="entry name" value="MIF4G"/>
    <property type="match status" value="1"/>
</dbReference>
<keyword evidence="5" id="KW-0862">Zinc</keyword>
<dbReference type="InterPro" id="IPR006574">
    <property type="entry name" value="PRY"/>
</dbReference>
<feature type="region of interest" description="Disordered" evidence="9">
    <location>
        <begin position="389"/>
        <end position="413"/>
    </location>
</feature>
<dbReference type="KEGG" id="ccar:109056509"/>
<dbReference type="InterPro" id="IPR003890">
    <property type="entry name" value="MIF4G-like_typ-3"/>
</dbReference>
<dbReference type="PROSITE" id="PS00518">
    <property type="entry name" value="ZF_RING_1"/>
    <property type="match status" value="1"/>
</dbReference>
<dbReference type="CDD" id="cd19802">
    <property type="entry name" value="Bbox1_TRIM8-like"/>
    <property type="match status" value="1"/>
</dbReference>
<dbReference type="OrthoDB" id="514777at2759"/>
<dbReference type="GO" id="GO:0003743">
    <property type="term" value="F:translation initiation factor activity"/>
    <property type="evidence" value="ECO:0007669"/>
    <property type="project" value="UniProtKB-KW"/>
</dbReference>
<reference evidence="13" key="1">
    <citation type="submission" date="2025-08" db="UniProtKB">
        <authorList>
            <consortium name="RefSeq"/>
        </authorList>
    </citation>
    <scope>IDENTIFICATION</scope>
    <source>
        <tissue evidence="13">Muscle</tissue>
    </source>
</reference>
<evidence type="ECO:0000256" key="6">
    <source>
        <dbReference type="ARBA" id="ARBA00022917"/>
    </source>
</evidence>
<evidence type="ECO:0000259" key="12">
    <source>
        <dbReference type="PROSITE" id="PS51366"/>
    </source>
</evidence>
<dbReference type="Pfam" id="PF25600">
    <property type="entry name" value="TRIM_CC"/>
    <property type="match status" value="1"/>
</dbReference>
<evidence type="ECO:0000256" key="2">
    <source>
        <dbReference type="ARBA" id="ARBA00022540"/>
    </source>
</evidence>
<evidence type="ECO:0000256" key="9">
    <source>
        <dbReference type="SAM" id="MobiDB-lite"/>
    </source>
</evidence>
<comment type="similarity">
    <text evidence="1">Belongs to the eukaryotic initiation factor 4G family.</text>
</comment>
<evidence type="ECO:0000256" key="1">
    <source>
        <dbReference type="ARBA" id="ARBA00005775"/>
    </source>
</evidence>
<evidence type="ECO:0000256" key="3">
    <source>
        <dbReference type="ARBA" id="ARBA00022723"/>
    </source>
</evidence>
<feature type="region of interest" description="Disordered" evidence="9">
    <location>
        <begin position="759"/>
        <end position="788"/>
    </location>
</feature>
<evidence type="ECO:0000256" key="4">
    <source>
        <dbReference type="ARBA" id="ARBA00022771"/>
    </source>
</evidence>
<dbReference type="Pfam" id="PF13765">
    <property type="entry name" value="PRY"/>
    <property type="match status" value="1"/>
</dbReference>
<dbReference type="FunFam" id="1.25.40.180:FF:000042">
    <property type="entry name" value="Eukaryotic translation initiation factor 4 gamma"/>
    <property type="match status" value="1"/>
</dbReference>
<keyword evidence="2" id="KW-0396">Initiation factor</keyword>
<gene>
    <name evidence="13" type="primary">LOC109056509</name>
</gene>
<dbReference type="SMART" id="SM00544">
    <property type="entry name" value="MA3"/>
    <property type="match status" value="1"/>
</dbReference>
<dbReference type="GO" id="GO:0016281">
    <property type="term" value="C:eukaryotic translation initiation factor 4F complex"/>
    <property type="evidence" value="ECO:0007669"/>
    <property type="project" value="TreeGrafter"/>
</dbReference>
<feature type="region of interest" description="Disordered" evidence="9">
    <location>
        <begin position="722"/>
        <end position="747"/>
    </location>
</feature>
<dbReference type="Pfam" id="PF02847">
    <property type="entry name" value="MA3"/>
    <property type="match status" value="1"/>
</dbReference>
<evidence type="ECO:0000259" key="10">
    <source>
        <dbReference type="PROSITE" id="PS50089"/>
    </source>
</evidence>
<feature type="compositionally biased region" description="Basic and acidic residues" evidence="9">
    <location>
        <begin position="802"/>
        <end position="819"/>
    </location>
</feature>
<dbReference type="Proteomes" id="UP001155660">
    <property type="component" value="Chromosome A15"/>
</dbReference>
<dbReference type="PROSITE" id="PS51366">
    <property type="entry name" value="MI"/>
    <property type="match status" value="1"/>
</dbReference>
<dbReference type="RefSeq" id="XP_042627647.1">
    <property type="nucleotide sequence ID" value="XM_042771713.1"/>
</dbReference>
<dbReference type="PROSITE" id="PS50119">
    <property type="entry name" value="ZF_BBOX"/>
    <property type="match status" value="1"/>
</dbReference>
<dbReference type="InterPro" id="IPR058030">
    <property type="entry name" value="TRIM8/14/16/25/29/45/65_CC"/>
</dbReference>
<feature type="compositionally biased region" description="Basic and acidic residues" evidence="9">
    <location>
        <begin position="855"/>
        <end position="869"/>
    </location>
</feature>
<dbReference type="GO" id="GO:0003729">
    <property type="term" value="F:mRNA binding"/>
    <property type="evidence" value="ECO:0007669"/>
    <property type="project" value="TreeGrafter"/>
</dbReference>
<dbReference type="InterPro" id="IPR000315">
    <property type="entry name" value="Znf_B-box"/>
</dbReference>
<feature type="domain" description="MI" evidence="12">
    <location>
        <begin position="886"/>
        <end position="1007"/>
    </location>
</feature>
<dbReference type="SMART" id="SM00336">
    <property type="entry name" value="BBOX"/>
    <property type="match status" value="2"/>
</dbReference>
<evidence type="ECO:0000313" key="13">
    <source>
        <dbReference type="RefSeq" id="XP_042627647.1"/>
    </source>
</evidence>
<name>A0A9Q9YWF5_CYPCA</name>